<evidence type="ECO:0000256" key="5">
    <source>
        <dbReference type="ARBA" id="ARBA00022842"/>
    </source>
</evidence>
<dbReference type="SUPFAM" id="SSF161093">
    <property type="entry name" value="MgtE membrane domain-like"/>
    <property type="match status" value="1"/>
</dbReference>
<proteinExistence type="inferred from homology"/>
<dbReference type="OrthoDB" id="9790355at2"/>
<dbReference type="SUPFAM" id="SSF158791">
    <property type="entry name" value="MgtE N-terminal domain-like"/>
    <property type="match status" value="1"/>
</dbReference>
<dbReference type="InterPro" id="IPR036739">
    <property type="entry name" value="SLC41_membr_dom_sf"/>
</dbReference>
<feature type="transmembrane region" description="Helical" evidence="9">
    <location>
        <begin position="354"/>
        <end position="381"/>
    </location>
</feature>
<evidence type="ECO:0000313" key="11">
    <source>
        <dbReference type="EMBL" id="AXY25142.1"/>
    </source>
</evidence>
<keyword evidence="12" id="KW-1185">Reference proteome</keyword>
<evidence type="ECO:0000256" key="8">
    <source>
        <dbReference type="PROSITE-ProRule" id="PRU00703"/>
    </source>
</evidence>
<dbReference type="Proteomes" id="UP000263232">
    <property type="component" value="Chromosome"/>
</dbReference>
<keyword evidence="6 9" id="KW-1133">Transmembrane helix</keyword>
<dbReference type="InterPro" id="IPR038076">
    <property type="entry name" value="MgtE_N_sf"/>
</dbReference>
<dbReference type="InterPro" id="IPR006667">
    <property type="entry name" value="SLC41_membr_dom"/>
</dbReference>
<dbReference type="PANTHER" id="PTHR43773">
    <property type="entry name" value="MAGNESIUM TRANSPORTER MGTE"/>
    <property type="match status" value="1"/>
</dbReference>
<keyword evidence="7 9" id="KW-0472">Membrane</keyword>
<dbReference type="InterPro" id="IPR000644">
    <property type="entry name" value="CBS_dom"/>
</dbReference>
<feature type="transmembrane region" description="Helical" evidence="9">
    <location>
        <begin position="423"/>
        <end position="445"/>
    </location>
</feature>
<sequence>MEIFERNFEENLAHFTHQLRHDQMTRFRTEFLALHYYDQAKLFKSLEDEDRLKIYQYLSPSELAEIFDMLENEHEEIEGYFEEMANPYAASVLSEMYPDNAVDVLNNISNRERVNLYLHLMPTDSAREISRLMNYLDDTAGSIMTTEYIAVDMDLTLQEAYYYLRQQAIDAETIYYVYVIDEEKHLRGVLSLRELIINEESKKVKDMMNTRVISVQVNDDVEEVAQLVQDYDLLAMPVVGFDSELLGIITVDDILDVVKEEAESDYSGLAAVDVSEVHETPGSAARSRLPWLITLLFLGMGTSTLISRYDALISQASVLSAFVTLITGTAGNAGTQSLAVAVRKITNKTEDTHVVKAFFFELLTGVATGLIVGIAVFLIVVAWQRNIALGGVTAVSMAAAIIVANLAGALIPKLMDKIGFDPAVASGPFITTLSDLTSVFIYFTVAQMFMDYLL</sequence>
<evidence type="ECO:0000256" key="1">
    <source>
        <dbReference type="ARBA" id="ARBA00004141"/>
    </source>
</evidence>
<keyword evidence="8" id="KW-0129">CBS domain</keyword>
<dbReference type="KEGG" id="abae:CL176_03355"/>
<dbReference type="Pfam" id="PF00571">
    <property type="entry name" value="CBS"/>
    <property type="match status" value="2"/>
</dbReference>
<evidence type="ECO:0000256" key="6">
    <source>
        <dbReference type="ARBA" id="ARBA00022989"/>
    </source>
</evidence>
<name>A0A347WJ85_9LACT</name>
<keyword evidence="5 9" id="KW-0460">Magnesium</keyword>
<dbReference type="NCBIfam" id="TIGR00400">
    <property type="entry name" value="mgtE"/>
    <property type="match status" value="1"/>
</dbReference>
<evidence type="ECO:0000256" key="9">
    <source>
        <dbReference type="RuleBase" id="RU362011"/>
    </source>
</evidence>
<dbReference type="RefSeq" id="WP_118990057.1">
    <property type="nucleotide sequence ID" value="NZ_CP023434.1"/>
</dbReference>
<dbReference type="Gene3D" id="3.10.580.10">
    <property type="entry name" value="CBS-domain"/>
    <property type="match status" value="1"/>
</dbReference>
<dbReference type="PANTHER" id="PTHR43773:SF1">
    <property type="entry name" value="MAGNESIUM TRANSPORTER MGTE"/>
    <property type="match status" value="1"/>
</dbReference>
<comment type="function">
    <text evidence="9">Acts as a magnesium transporter.</text>
</comment>
<keyword evidence="9" id="KW-1003">Cell membrane</keyword>
<dbReference type="SMART" id="SM00924">
    <property type="entry name" value="MgtE_N"/>
    <property type="match status" value="1"/>
</dbReference>
<dbReference type="InterPro" id="IPR046342">
    <property type="entry name" value="CBS_dom_sf"/>
</dbReference>
<feature type="transmembrane region" description="Helical" evidence="9">
    <location>
        <begin position="318"/>
        <end position="342"/>
    </location>
</feature>
<evidence type="ECO:0000313" key="12">
    <source>
        <dbReference type="Proteomes" id="UP000263232"/>
    </source>
</evidence>
<evidence type="ECO:0000256" key="2">
    <source>
        <dbReference type="ARBA" id="ARBA00009749"/>
    </source>
</evidence>
<dbReference type="AlphaFoldDB" id="A0A347WJ85"/>
<evidence type="ECO:0000259" key="10">
    <source>
        <dbReference type="PROSITE" id="PS51371"/>
    </source>
</evidence>
<evidence type="ECO:0000256" key="3">
    <source>
        <dbReference type="ARBA" id="ARBA00022448"/>
    </source>
</evidence>
<comment type="similarity">
    <text evidence="2 9">Belongs to the SLC41A transporter family.</text>
</comment>
<feature type="domain" description="CBS" evidence="10">
    <location>
        <begin position="144"/>
        <end position="207"/>
    </location>
</feature>
<evidence type="ECO:0000256" key="7">
    <source>
        <dbReference type="ARBA" id="ARBA00023136"/>
    </source>
</evidence>
<dbReference type="SUPFAM" id="SSF54631">
    <property type="entry name" value="CBS-domain pair"/>
    <property type="match status" value="1"/>
</dbReference>
<reference evidence="11 12" key="1">
    <citation type="submission" date="2017-09" db="EMBL/GenBank/DDBJ databases">
        <title>Complete genome sequence of Oxytococcus suis strain ZY16052.</title>
        <authorList>
            <person name="Li F."/>
        </authorList>
    </citation>
    <scope>NUCLEOTIDE SEQUENCE [LARGE SCALE GENOMIC DNA]</scope>
    <source>
        <strain evidence="11 12">ZY16052</strain>
    </source>
</reference>
<dbReference type="PROSITE" id="PS51371">
    <property type="entry name" value="CBS"/>
    <property type="match status" value="2"/>
</dbReference>
<organism evidence="11 12">
    <name type="scientific">Suicoccus acidiformans</name>
    <dbReference type="NCBI Taxonomy" id="2036206"/>
    <lineage>
        <taxon>Bacteria</taxon>
        <taxon>Bacillati</taxon>
        <taxon>Bacillota</taxon>
        <taxon>Bacilli</taxon>
        <taxon>Lactobacillales</taxon>
        <taxon>Aerococcaceae</taxon>
        <taxon>Suicoccus</taxon>
    </lineage>
</organism>
<feature type="transmembrane region" description="Helical" evidence="9">
    <location>
        <begin position="387"/>
        <end position="411"/>
    </location>
</feature>
<feature type="domain" description="CBS" evidence="10">
    <location>
        <begin position="208"/>
        <end position="264"/>
    </location>
</feature>
<accession>A0A347WJ85</accession>
<keyword evidence="3 9" id="KW-0813">Transport</keyword>
<feature type="transmembrane region" description="Helical" evidence="9">
    <location>
        <begin position="289"/>
        <end position="306"/>
    </location>
</feature>
<keyword evidence="9" id="KW-0479">Metal-binding</keyword>
<protein>
    <recommendedName>
        <fullName evidence="9">Magnesium transporter MgtE</fullName>
    </recommendedName>
</protein>
<dbReference type="GO" id="GO:0046872">
    <property type="term" value="F:metal ion binding"/>
    <property type="evidence" value="ECO:0007669"/>
    <property type="project" value="UniProtKB-KW"/>
</dbReference>
<keyword evidence="4 9" id="KW-0812">Transmembrane</keyword>
<dbReference type="GO" id="GO:0015095">
    <property type="term" value="F:magnesium ion transmembrane transporter activity"/>
    <property type="evidence" value="ECO:0007669"/>
    <property type="project" value="UniProtKB-UniRule"/>
</dbReference>
<dbReference type="CDD" id="cd04606">
    <property type="entry name" value="CBS_pair_Mg_transporter"/>
    <property type="match status" value="1"/>
</dbReference>
<evidence type="ECO:0000256" key="4">
    <source>
        <dbReference type="ARBA" id="ARBA00022692"/>
    </source>
</evidence>
<dbReference type="EMBL" id="CP023434">
    <property type="protein sequence ID" value="AXY25142.1"/>
    <property type="molecule type" value="Genomic_DNA"/>
</dbReference>
<gene>
    <name evidence="11" type="primary">mgtE</name>
    <name evidence="11" type="ORF">CL176_03355</name>
</gene>
<dbReference type="GO" id="GO:0005886">
    <property type="term" value="C:plasma membrane"/>
    <property type="evidence" value="ECO:0007669"/>
    <property type="project" value="UniProtKB-SubCell"/>
</dbReference>
<comment type="subcellular location">
    <subcellularLocation>
        <location evidence="9">Cell membrane</location>
        <topology evidence="9">Multi-pass membrane protein</topology>
    </subcellularLocation>
    <subcellularLocation>
        <location evidence="1">Membrane</location>
        <topology evidence="1">Multi-pass membrane protein</topology>
    </subcellularLocation>
</comment>
<dbReference type="InterPro" id="IPR006669">
    <property type="entry name" value="MgtE_transporter"/>
</dbReference>
<dbReference type="InterPro" id="IPR006668">
    <property type="entry name" value="Mg_transptr_MgtE_intracell_dom"/>
</dbReference>
<comment type="subunit">
    <text evidence="9">Homodimer.</text>
</comment>
<dbReference type="Pfam" id="PF01769">
    <property type="entry name" value="MgtE"/>
    <property type="match status" value="1"/>
</dbReference>
<dbReference type="Pfam" id="PF03448">
    <property type="entry name" value="MgtE_N"/>
    <property type="match status" value="1"/>
</dbReference>
<dbReference type="SMART" id="SM00116">
    <property type="entry name" value="CBS"/>
    <property type="match status" value="2"/>
</dbReference>
<dbReference type="Gene3D" id="1.25.60.10">
    <property type="entry name" value="MgtE N-terminal domain-like"/>
    <property type="match status" value="1"/>
</dbReference>
<dbReference type="Gene3D" id="1.10.357.20">
    <property type="entry name" value="SLC41 divalent cation transporters, integral membrane domain"/>
    <property type="match status" value="1"/>
</dbReference>